<comment type="cofactor">
    <cofactor evidence="16">
        <name>heme</name>
        <dbReference type="ChEBI" id="CHEBI:30413"/>
    </cofactor>
    <text evidence="16">Binds 2 heme groups per subunit.</text>
</comment>
<evidence type="ECO:0000313" key="21">
    <source>
        <dbReference type="Proteomes" id="UP000190460"/>
    </source>
</evidence>
<keyword evidence="10 14" id="KW-0408">Iron</keyword>
<feature type="binding site" description="axial binding residue" evidence="17">
    <location>
        <position position="104"/>
    </location>
    <ligand>
        <name>heme c</name>
        <dbReference type="ChEBI" id="CHEBI:61717"/>
        <label>1</label>
    </ligand>
    <ligandPart>
        <name>Fe</name>
        <dbReference type="ChEBI" id="CHEBI:18248"/>
    </ligandPart>
</feature>
<comment type="subunit">
    <text evidence="2 14">Heterodimer of SoxA and SoxX.</text>
</comment>
<keyword evidence="8 14" id="KW-0574">Periplasm</keyword>
<feature type="domain" description="Cytochrome c" evidence="19">
    <location>
        <begin position="160"/>
        <end position="260"/>
    </location>
</feature>
<organism evidence="20 21">
    <name type="scientific">Thiothrix eikelboomii</name>
    <dbReference type="NCBI Taxonomy" id="92487"/>
    <lineage>
        <taxon>Bacteria</taxon>
        <taxon>Pseudomonadati</taxon>
        <taxon>Pseudomonadota</taxon>
        <taxon>Gammaproteobacteria</taxon>
        <taxon>Thiotrichales</taxon>
        <taxon>Thiotrichaceae</taxon>
        <taxon>Thiothrix</taxon>
    </lineage>
</organism>
<feature type="binding site" description="axial binding residue" evidence="17">
    <location>
        <position position="184"/>
    </location>
    <ligand>
        <name>heme c</name>
        <dbReference type="ChEBI" id="CHEBI:61717"/>
        <label>2</label>
    </ligand>
    <ligandPart>
        <name>Fe</name>
        <dbReference type="ChEBI" id="CHEBI:18248"/>
    </ligandPart>
</feature>
<feature type="binding site" description="covalent" evidence="16">
    <location>
        <position position="180"/>
    </location>
    <ligand>
        <name>heme c</name>
        <dbReference type="ChEBI" id="CHEBI:61717"/>
        <label>2</label>
    </ligand>
</feature>
<feature type="binding site" description="covalent" evidence="16">
    <location>
        <position position="183"/>
    </location>
    <ligand>
        <name>heme c</name>
        <dbReference type="ChEBI" id="CHEBI:61717"/>
        <label>2</label>
    </ligand>
</feature>
<dbReference type="GO" id="GO:0019417">
    <property type="term" value="P:sulfur oxidation"/>
    <property type="evidence" value="ECO:0007669"/>
    <property type="project" value="InterPro"/>
</dbReference>
<evidence type="ECO:0000256" key="7">
    <source>
        <dbReference type="ARBA" id="ARBA00022729"/>
    </source>
</evidence>
<dbReference type="PROSITE" id="PS51007">
    <property type="entry name" value="CYTC"/>
    <property type="match status" value="1"/>
</dbReference>
<proteinExistence type="inferred from homology"/>
<evidence type="ECO:0000256" key="13">
    <source>
        <dbReference type="ARBA" id="ARBA00048423"/>
    </source>
</evidence>
<keyword evidence="5 14" id="KW-0808">Transferase</keyword>
<evidence type="ECO:0000256" key="3">
    <source>
        <dbReference type="ARBA" id="ARBA00022448"/>
    </source>
</evidence>
<feature type="signal peptide" evidence="18">
    <location>
        <begin position="1"/>
        <end position="21"/>
    </location>
</feature>
<evidence type="ECO:0000259" key="19">
    <source>
        <dbReference type="PROSITE" id="PS51007"/>
    </source>
</evidence>
<keyword evidence="3 14" id="KW-0813">Transport</keyword>
<dbReference type="EC" id="2.8.5.2" evidence="14"/>
<evidence type="ECO:0000256" key="18">
    <source>
        <dbReference type="SAM" id="SignalP"/>
    </source>
</evidence>
<evidence type="ECO:0000256" key="6">
    <source>
        <dbReference type="ARBA" id="ARBA00022723"/>
    </source>
</evidence>
<evidence type="ECO:0000256" key="14">
    <source>
        <dbReference type="PIRNR" id="PIRNR038455"/>
    </source>
</evidence>
<gene>
    <name evidence="20" type="ORF">SAMN02745130_00302</name>
</gene>
<dbReference type="PIRSF" id="PIRSF038455">
    <property type="entry name" value="SoxA"/>
    <property type="match status" value="1"/>
</dbReference>
<dbReference type="GO" id="GO:0016669">
    <property type="term" value="F:oxidoreductase activity, acting on a sulfur group of donors, cytochrome as acceptor"/>
    <property type="evidence" value="ECO:0007669"/>
    <property type="project" value="InterPro"/>
</dbReference>
<evidence type="ECO:0000256" key="17">
    <source>
        <dbReference type="PIRSR" id="PIRSR038455-3"/>
    </source>
</evidence>
<dbReference type="Proteomes" id="UP000190460">
    <property type="component" value="Unassembled WGS sequence"/>
</dbReference>
<dbReference type="GO" id="GO:0016740">
    <property type="term" value="F:transferase activity"/>
    <property type="evidence" value="ECO:0007669"/>
    <property type="project" value="UniProtKB-KW"/>
</dbReference>
<evidence type="ECO:0000256" key="10">
    <source>
        <dbReference type="ARBA" id="ARBA00023004"/>
    </source>
</evidence>
<evidence type="ECO:0000256" key="4">
    <source>
        <dbReference type="ARBA" id="ARBA00022617"/>
    </source>
</evidence>
<evidence type="ECO:0000256" key="2">
    <source>
        <dbReference type="ARBA" id="ARBA00011530"/>
    </source>
</evidence>
<dbReference type="NCBIfam" id="TIGR04484">
    <property type="entry name" value="thiosulf_SoxA"/>
    <property type="match status" value="1"/>
</dbReference>
<dbReference type="SUPFAM" id="SSF46626">
    <property type="entry name" value="Cytochrome c"/>
    <property type="match status" value="2"/>
</dbReference>
<evidence type="ECO:0000256" key="8">
    <source>
        <dbReference type="ARBA" id="ARBA00022764"/>
    </source>
</evidence>
<dbReference type="OrthoDB" id="9808312at2"/>
<dbReference type="Gene3D" id="1.10.760.10">
    <property type="entry name" value="Cytochrome c-like domain"/>
    <property type="match status" value="2"/>
</dbReference>
<name>A0A1T4VU41_9GAMM</name>
<reference evidence="20 21" key="1">
    <citation type="submission" date="2017-02" db="EMBL/GenBank/DDBJ databases">
        <authorList>
            <person name="Peterson S.W."/>
        </authorList>
    </citation>
    <scope>NUCLEOTIDE SEQUENCE [LARGE SCALE GENOMIC DNA]</scope>
    <source>
        <strain evidence="20 21">ATCC 49788</strain>
    </source>
</reference>
<keyword evidence="21" id="KW-1185">Reference proteome</keyword>
<dbReference type="Pfam" id="PF21342">
    <property type="entry name" value="SoxA-TsdA_cyt-c"/>
    <property type="match status" value="1"/>
</dbReference>
<evidence type="ECO:0000256" key="12">
    <source>
        <dbReference type="ARBA" id="ARBA00048077"/>
    </source>
</evidence>
<dbReference type="AlphaFoldDB" id="A0A1T4VU41"/>
<dbReference type="GO" id="GO:0070069">
    <property type="term" value="C:cytochrome complex"/>
    <property type="evidence" value="ECO:0007669"/>
    <property type="project" value="InterPro"/>
</dbReference>
<accession>A0A1T4VU41</accession>
<dbReference type="EMBL" id="FUYB01000001">
    <property type="protein sequence ID" value="SKA68502.1"/>
    <property type="molecule type" value="Genomic_DNA"/>
</dbReference>
<comment type="catalytic activity">
    <reaction evidence="12 14">
        <text>L-cysteinyl-[SoxY protein] + thiosulfate + 2 Fe(III)-[cytochrome c] = S-sulfosulfanyl-L-cysteinyl-[SoxY protein] + 2 Fe(II)-[cytochrome c] + 2 H(+)</text>
        <dbReference type="Rhea" id="RHEA:56720"/>
        <dbReference type="Rhea" id="RHEA-COMP:10350"/>
        <dbReference type="Rhea" id="RHEA-COMP:14328"/>
        <dbReference type="Rhea" id="RHEA-COMP:14399"/>
        <dbReference type="Rhea" id="RHEA-COMP:14691"/>
        <dbReference type="ChEBI" id="CHEBI:15378"/>
        <dbReference type="ChEBI" id="CHEBI:29033"/>
        <dbReference type="ChEBI" id="CHEBI:29034"/>
        <dbReference type="ChEBI" id="CHEBI:29950"/>
        <dbReference type="ChEBI" id="CHEBI:33542"/>
        <dbReference type="ChEBI" id="CHEBI:139321"/>
        <dbReference type="EC" id="2.8.5.2"/>
    </reaction>
</comment>
<dbReference type="InterPro" id="IPR036909">
    <property type="entry name" value="Cyt_c-like_dom_sf"/>
</dbReference>
<evidence type="ECO:0000313" key="20">
    <source>
        <dbReference type="EMBL" id="SKA68502.1"/>
    </source>
</evidence>
<dbReference type="InterPro" id="IPR025710">
    <property type="entry name" value="SoxA"/>
</dbReference>
<feature type="binding site" description="axial binding residue" evidence="17">
    <location>
        <position position="233"/>
    </location>
    <ligand>
        <name>heme c</name>
        <dbReference type="ChEBI" id="CHEBI:61717"/>
        <label>2</label>
    </ligand>
    <ligandPart>
        <name>Fe</name>
        <dbReference type="ChEBI" id="CHEBI:18248"/>
    </ligandPart>
</feature>
<comment type="catalytic activity">
    <reaction evidence="13 14">
        <text>S-sulfanyl-L-cysteinyl-[SoxY protein] + thiosulfate + 2 Fe(III)-[cytochrome c] = S-(2-sulfodisulfanyl)-L-cysteinyl-[SoxY protein] + 2 Fe(II)-[cytochrome c] + 2 H(+)</text>
        <dbReference type="Rhea" id="RHEA:51224"/>
        <dbReference type="Rhea" id="RHEA-COMP:10350"/>
        <dbReference type="Rhea" id="RHEA-COMP:14399"/>
        <dbReference type="Rhea" id="RHEA-COMP:14689"/>
        <dbReference type="Rhea" id="RHEA-COMP:14690"/>
        <dbReference type="ChEBI" id="CHEBI:15378"/>
        <dbReference type="ChEBI" id="CHEBI:29033"/>
        <dbReference type="ChEBI" id="CHEBI:29034"/>
        <dbReference type="ChEBI" id="CHEBI:33542"/>
        <dbReference type="ChEBI" id="CHEBI:61963"/>
        <dbReference type="ChEBI" id="CHEBI:140664"/>
        <dbReference type="EC" id="2.8.5.2"/>
    </reaction>
</comment>
<evidence type="ECO:0000256" key="5">
    <source>
        <dbReference type="ARBA" id="ARBA00022679"/>
    </source>
</evidence>
<feature type="binding site" description="covalent" evidence="16">
    <location>
        <position position="68"/>
    </location>
    <ligand>
        <name>heme c</name>
        <dbReference type="ChEBI" id="CHEBI:61717"/>
        <label>1</label>
    </ligand>
</feature>
<feature type="active site" description="Cysteine persulfide intermediate" evidence="15">
    <location>
        <position position="233"/>
    </location>
</feature>
<dbReference type="GO" id="GO:0020037">
    <property type="term" value="F:heme binding"/>
    <property type="evidence" value="ECO:0007669"/>
    <property type="project" value="InterPro"/>
</dbReference>
<dbReference type="GO" id="GO:0042597">
    <property type="term" value="C:periplasmic space"/>
    <property type="evidence" value="ECO:0007669"/>
    <property type="project" value="UniProtKB-SubCell"/>
</dbReference>
<evidence type="ECO:0000256" key="9">
    <source>
        <dbReference type="ARBA" id="ARBA00022982"/>
    </source>
</evidence>
<sequence length="272" mass="29973">MKKLVLPGLLISSLALTAVYAAEEPNADAYREMTYGDRDANPALLVVDRGEELFKEKRGPKNVSMEECDFGLGKGVVKGVYAELPRYFKDTDQVQDLESRMITCMTTVQGFDAAELKKKTYANEKANEDNTDLEAIAVYIAAQSDGMKINPSLAHPKEQEAIKVGEALFYHRTGPLDFSCASCHGADKQRIRLQNLGNFSKAGPDAQKAIGGWPTYRVSHAAVRTMQHRIWDCEGQMRLPDTEYGAPLSVALIAYLTAQAKDGTYVLPGMSR</sequence>
<feature type="binding site" evidence="16">
    <location>
        <position position="229"/>
    </location>
    <ligand>
        <name>substrate</name>
    </ligand>
</feature>
<protein>
    <recommendedName>
        <fullName evidence="14">SoxAX cytochrome complex subunit A</fullName>
        <ecNumber evidence="14">2.8.5.2</ecNumber>
    </recommendedName>
    <alternativeName>
        <fullName evidence="14">Protein SoxA</fullName>
    </alternativeName>
    <alternativeName>
        <fullName evidence="14">Sulfur oxidizing protein A</fullName>
    </alternativeName>
    <alternativeName>
        <fullName evidence="14">Thiosulfate-oxidizing multienzyme system protein SoxA</fullName>
    </alternativeName>
</protein>
<comment type="similarity">
    <text evidence="11 14">Belongs to the SoxA family.</text>
</comment>
<dbReference type="GO" id="GO:0046872">
    <property type="term" value="F:metal ion binding"/>
    <property type="evidence" value="ECO:0007669"/>
    <property type="project" value="UniProtKB-KW"/>
</dbReference>
<evidence type="ECO:0000256" key="15">
    <source>
        <dbReference type="PIRSR" id="PIRSR038455-1"/>
    </source>
</evidence>
<dbReference type="InterPro" id="IPR009056">
    <property type="entry name" value="Cyt_c-like_dom"/>
</dbReference>
<evidence type="ECO:0000256" key="1">
    <source>
        <dbReference type="ARBA" id="ARBA00004418"/>
    </source>
</evidence>
<evidence type="ECO:0000256" key="11">
    <source>
        <dbReference type="ARBA" id="ARBA00025746"/>
    </source>
</evidence>
<dbReference type="GO" id="GO:0009055">
    <property type="term" value="F:electron transfer activity"/>
    <property type="evidence" value="ECO:0007669"/>
    <property type="project" value="InterPro"/>
</dbReference>
<evidence type="ECO:0000256" key="16">
    <source>
        <dbReference type="PIRSR" id="PIRSR038455-2"/>
    </source>
</evidence>
<comment type="subcellular location">
    <subcellularLocation>
        <location evidence="1 14">Periplasm</location>
    </subcellularLocation>
</comment>
<keyword evidence="7 18" id="KW-0732">Signal</keyword>
<feature type="chain" id="PRO_5012165265" description="SoxAX cytochrome complex subunit A" evidence="18">
    <location>
        <begin position="22"/>
        <end position="272"/>
    </location>
</feature>
<dbReference type="STRING" id="92487.SAMN02745130_00302"/>
<keyword evidence="4 14" id="KW-0349">Heme</keyword>
<keyword evidence="9 14" id="KW-0249">Electron transport</keyword>
<keyword evidence="6 14" id="KW-0479">Metal-binding</keyword>
<dbReference type="RefSeq" id="WP_078920803.1">
    <property type="nucleotide sequence ID" value="NZ_FUYB01000001.1"/>
</dbReference>